<keyword evidence="2" id="KW-0732">Signal</keyword>
<evidence type="ECO:0000256" key="2">
    <source>
        <dbReference type="SAM" id="SignalP"/>
    </source>
</evidence>
<evidence type="ECO:0000313" key="4">
    <source>
        <dbReference type="Proteomes" id="UP000675121"/>
    </source>
</evidence>
<name>A0A9N8MLB2_9BURK</name>
<protein>
    <recommendedName>
        <fullName evidence="5">Secreted protein</fullName>
    </recommendedName>
</protein>
<reference evidence="3" key="1">
    <citation type="submission" date="2021-02" db="EMBL/GenBank/DDBJ databases">
        <authorList>
            <person name="Vanwijnsberghe S."/>
        </authorList>
    </citation>
    <scope>NUCLEOTIDE SEQUENCE</scope>
    <source>
        <strain evidence="3">R-70211</strain>
    </source>
</reference>
<proteinExistence type="predicted"/>
<dbReference type="RefSeq" id="WP_201086479.1">
    <property type="nucleotide sequence ID" value="NZ_CAJNAS010000002.1"/>
</dbReference>
<evidence type="ECO:0008006" key="5">
    <source>
        <dbReference type="Google" id="ProtNLM"/>
    </source>
</evidence>
<dbReference type="Proteomes" id="UP000675121">
    <property type="component" value="Unassembled WGS sequence"/>
</dbReference>
<dbReference type="PROSITE" id="PS51257">
    <property type="entry name" value="PROKAR_LIPOPROTEIN"/>
    <property type="match status" value="1"/>
</dbReference>
<feature type="chain" id="PRO_5040348284" description="Secreted protein" evidence="2">
    <location>
        <begin position="40"/>
        <end position="101"/>
    </location>
</feature>
<evidence type="ECO:0000313" key="3">
    <source>
        <dbReference type="EMBL" id="CAE6865434.1"/>
    </source>
</evidence>
<accession>A0A9N8MLB2</accession>
<feature type="region of interest" description="Disordered" evidence="1">
    <location>
        <begin position="39"/>
        <end position="76"/>
    </location>
</feature>
<sequence length="101" mass="10941">MKTSITRAPDKGAMRARLLSALGLTLAIACLVTTTPLQAEEAHHGDQQHAQGHAAPPRQAYHHDDHHRNSHAYGNQDYAYGAPPIVYAPQESPGISLFLPL</sequence>
<gene>
    <name evidence="3" type="ORF">R70211_00756</name>
</gene>
<feature type="signal peptide" evidence="2">
    <location>
        <begin position="1"/>
        <end position="39"/>
    </location>
</feature>
<evidence type="ECO:0000256" key="1">
    <source>
        <dbReference type="SAM" id="MobiDB-lite"/>
    </source>
</evidence>
<dbReference type="EMBL" id="CAJNAS010000002">
    <property type="protein sequence ID" value="CAE6865434.1"/>
    <property type="molecule type" value="Genomic_DNA"/>
</dbReference>
<organism evidence="3 4">
    <name type="scientific">Paraburkholderia domus</name>
    <dbReference type="NCBI Taxonomy" id="2793075"/>
    <lineage>
        <taxon>Bacteria</taxon>
        <taxon>Pseudomonadati</taxon>
        <taxon>Pseudomonadota</taxon>
        <taxon>Betaproteobacteria</taxon>
        <taxon>Burkholderiales</taxon>
        <taxon>Burkholderiaceae</taxon>
        <taxon>Paraburkholderia</taxon>
    </lineage>
</organism>
<comment type="caution">
    <text evidence="3">The sequence shown here is derived from an EMBL/GenBank/DDBJ whole genome shotgun (WGS) entry which is preliminary data.</text>
</comment>
<keyword evidence="4" id="KW-1185">Reference proteome</keyword>
<dbReference type="AlphaFoldDB" id="A0A9N8MLB2"/>